<comment type="caution">
    <text evidence="2">The sequence shown here is derived from an EMBL/GenBank/DDBJ whole genome shotgun (WGS) entry which is preliminary data.</text>
</comment>
<organism evidence="2 3">
    <name type="scientific">Dipteronia dyeriana</name>
    <dbReference type="NCBI Taxonomy" id="168575"/>
    <lineage>
        <taxon>Eukaryota</taxon>
        <taxon>Viridiplantae</taxon>
        <taxon>Streptophyta</taxon>
        <taxon>Embryophyta</taxon>
        <taxon>Tracheophyta</taxon>
        <taxon>Spermatophyta</taxon>
        <taxon>Magnoliopsida</taxon>
        <taxon>eudicotyledons</taxon>
        <taxon>Gunneridae</taxon>
        <taxon>Pentapetalae</taxon>
        <taxon>rosids</taxon>
        <taxon>malvids</taxon>
        <taxon>Sapindales</taxon>
        <taxon>Sapindaceae</taxon>
        <taxon>Hippocastanoideae</taxon>
        <taxon>Acereae</taxon>
        <taxon>Dipteronia</taxon>
    </lineage>
</organism>
<name>A0AAD9X5G9_9ROSI</name>
<dbReference type="AlphaFoldDB" id="A0AAD9X5G9"/>
<gene>
    <name evidence="2" type="ORF">Ddye_012829</name>
</gene>
<protein>
    <recommendedName>
        <fullName evidence="4">Retrotransposon gag domain-containing protein</fullName>
    </recommendedName>
</protein>
<proteinExistence type="predicted"/>
<dbReference type="Proteomes" id="UP001280121">
    <property type="component" value="Unassembled WGS sequence"/>
</dbReference>
<feature type="region of interest" description="Disordered" evidence="1">
    <location>
        <begin position="89"/>
        <end position="112"/>
    </location>
</feature>
<keyword evidence="3" id="KW-1185">Reference proteome</keyword>
<dbReference type="PANTHER" id="PTHR47481">
    <property type="match status" value="1"/>
</dbReference>
<accession>A0AAD9X5G9</accession>
<evidence type="ECO:0000313" key="2">
    <source>
        <dbReference type="EMBL" id="KAK2652973.1"/>
    </source>
</evidence>
<reference evidence="2" key="1">
    <citation type="journal article" date="2023" name="Plant J.">
        <title>Genome sequences and population genomics provide insights into the demographic history, inbreeding, and mutation load of two 'living fossil' tree species of Dipteronia.</title>
        <authorList>
            <person name="Feng Y."/>
            <person name="Comes H.P."/>
            <person name="Chen J."/>
            <person name="Zhu S."/>
            <person name="Lu R."/>
            <person name="Zhang X."/>
            <person name="Li P."/>
            <person name="Qiu J."/>
            <person name="Olsen K.M."/>
            <person name="Qiu Y."/>
        </authorList>
    </citation>
    <scope>NUCLEOTIDE SEQUENCE</scope>
    <source>
        <strain evidence="2">KIB01</strain>
    </source>
</reference>
<evidence type="ECO:0008006" key="4">
    <source>
        <dbReference type="Google" id="ProtNLM"/>
    </source>
</evidence>
<sequence length="150" mass="16887">MAKVYQLKQELLTIKKGSLSISEYFLKIKIFRNNLRTVGQIATEFAMVLSVLNGLGHDYDPIISVITSLHNKVSMQEAQYMLMVHEQQGGQNSNGVRNGNGNGRGRGRGDRGKWNNGNKLFCQLCSKQGHSALQCYKRFDHNWQGNNKGN</sequence>
<dbReference type="EMBL" id="JANJYI010000004">
    <property type="protein sequence ID" value="KAK2652973.1"/>
    <property type="molecule type" value="Genomic_DNA"/>
</dbReference>
<dbReference type="PANTHER" id="PTHR47481:SF22">
    <property type="entry name" value="RETROTRANSPOSON GAG DOMAIN-CONTAINING PROTEIN"/>
    <property type="match status" value="1"/>
</dbReference>
<evidence type="ECO:0000313" key="3">
    <source>
        <dbReference type="Proteomes" id="UP001280121"/>
    </source>
</evidence>
<evidence type="ECO:0000256" key="1">
    <source>
        <dbReference type="SAM" id="MobiDB-lite"/>
    </source>
</evidence>